<reference evidence="2 3" key="1">
    <citation type="submission" date="2017-10" db="EMBL/GenBank/DDBJ databases">
        <authorList>
            <consortium name="Urmite Genomes"/>
        </authorList>
    </citation>
    <scope>NUCLEOTIDE SEQUENCE [LARGE SCALE GENOMIC DNA]</scope>
    <source>
        <strain evidence="2 3">FB-527</strain>
    </source>
</reference>
<evidence type="ECO:0000313" key="3">
    <source>
        <dbReference type="Proteomes" id="UP000554965"/>
    </source>
</evidence>
<organism evidence="2 3">
    <name type="scientific">Mycobacterium simulans</name>
    <dbReference type="NCBI Taxonomy" id="627089"/>
    <lineage>
        <taxon>Bacteria</taxon>
        <taxon>Bacillati</taxon>
        <taxon>Actinomycetota</taxon>
        <taxon>Actinomycetes</taxon>
        <taxon>Mycobacteriales</taxon>
        <taxon>Mycobacteriaceae</taxon>
        <taxon>Mycobacterium</taxon>
    </lineage>
</organism>
<keyword evidence="3" id="KW-1185">Reference proteome</keyword>
<comment type="caution">
    <text evidence="2">The sequence shown here is derived from an EMBL/GenBank/DDBJ whole genome shotgun (WGS) entry which is preliminary data.</text>
</comment>
<dbReference type="EMBL" id="OCTY01000002">
    <property type="protein sequence ID" value="SOJ56535.1"/>
    <property type="molecule type" value="Genomic_DNA"/>
</dbReference>
<dbReference type="InterPro" id="IPR006037">
    <property type="entry name" value="RCK_C"/>
</dbReference>
<dbReference type="InterPro" id="IPR036721">
    <property type="entry name" value="RCK_C_sf"/>
</dbReference>
<dbReference type="SUPFAM" id="SSF116726">
    <property type="entry name" value="TrkA C-terminal domain-like"/>
    <property type="match status" value="1"/>
</dbReference>
<name>A0A7Z7NBZ0_9MYCO</name>
<accession>A0A7Z7NBZ0</accession>
<gene>
    <name evidence="2" type="ORF">MSIMFB_04014</name>
</gene>
<dbReference type="Gene3D" id="3.30.70.1450">
    <property type="entry name" value="Regulator of K+ conductance, C-terminal domain"/>
    <property type="match status" value="1"/>
</dbReference>
<evidence type="ECO:0000313" key="2">
    <source>
        <dbReference type="EMBL" id="SOJ56535.1"/>
    </source>
</evidence>
<sequence>MVARLANDFVLREMLDRRDVPLVLRVYDRTLGRAVAQRFGFENVRSTVDLAAPWFIGAAMGLQVLGTFSVGQSSFMVGAMHVVAGSELDGLPMQELSTQTRVIAITRPDASVRLHPRRDAQLRAGDTAYLVGPYRELLTTLRKGQLSQIRGDLSEAATGQNSAATSAARRS</sequence>
<dbReference type="AlphaFoldDB" id="A0A7Z7NBZ0"/>
<proteinExistence type="predicted"/>
<dbReference type="GO" id="GO:0006813">
    <property type="term" value="P:potassium ion transport"/>
    <property type="evidence" value="ECO:0007669"/>
    <property type="project" value="InterPro"/>
</dbReference>
<evidence type="ECO:0000259" key="1">
    <source>
        <dbReference type="PROSITE" id="PS51202"/>
    </source>
</evidence>
<dbReference type="PROSITE" id="PS51202">
    <property type="entry name" value="RCK_C"/>
    <property type="match status" value="1"/>
</dbReference>
<dbReference type="Proteomes" id="UP000554965">
    <property type="component" value="Unassembled WGS sequence"/>
</dbReference>
<protein>
    <recommendedName>
        <fullName evidence="1">RCK C-terminal domain-containing protein</fullName>
    </recommendedName>
</protein>
<dbReference type="GO" id="GO:0008324">
    <property type="term" value="F:monoatomic cation transmembrane transporter activity"/>
    <property type="evidence" value="ECO:0007669"/>
    <property type="project" value="InterPro"/>
</dbReference>
<feature type="domain" description="RCK C-terminal" evidence="1">
    <location>
        <begin position="65"/>
        <end position="147"/>
    </location>
</feature>